<evidence type="ECO:0000256" key="1">
    <source>
        <dbReference type="ARBA" id="ARBA00004370"/>
    </source>
</evidence>
<dbReference type="InterPro" id="IPR001932">
    <property type="entry name" value="PPM-type_phosphatase-like_dom"/>
</dbReference>
<keyword evidence="5" id="KW-1185">Reference proteome</keyword>
<protein>
    <recommendedName>
        <fullName evidence="3">PPM-type phosphatase domain-containing protein</fullName>
    </recommendedName>
</protein>
<dbReference type="InterPro" id="IPR036457">
    <property type="entry name" value="PPM-type-like_dom_sf"/>
</dbReference>
<dbReference type="CDD" id="cd00143">
    <property type="entry name" value="PP2Cc"/>
    <property type="match status" value="1"/>
</dbReference>
<dbReference type="OrthoDB" id="416093at2759"/>
<dbReference type="GO" id="GO:0016020">
    <property type="term" value="C:membrane"/>
    <property type="evidence" value="ECO:0007669"/>
    <property type="project" value="UniProtKB-SubCell"/>
</dbReference>
<accession>A0A1R2BB40</accession>
<dbReference type="EMBL" id="MPUH01000793">
    <property type="protein sequence ID" value="OMJ73820.1"/>
    <property type="molecule type" value="Genomic_DNA"/>
</dbReference>
<dbReference type="Pfam" id="PF00481">
    <property type="entry name" value="PP2C"/>
    <property type="match status" value="1"/>
</dbReference>
<comment type="subcellular location">
    <subcellularLocation>
        <location evidence="1">Membrane</location>
    </subcellularLocation>
</comment>
<comment type="caution">
    <text evidence="4">The sequence shown here is derived from an EMBL/GenBank/DDBJ whole genome shotgun (WGS) entry which is preliminary data.</text>
</comment>
<dbReference type="PROSITE" id="PS51746">
    <property type="entry name" value="PPM_2"/>
    <property type="match status" value="1"/>
</dbReference>
<feature type="domain" description="PPM-type phosphatase" evidence="3">
    <location>
        <begin position="78"/>
        <end position="399"/>
    </location>
</feature>
<evidence type="ECO:0000259" key="3">
    <source>
        <dbReference type="PROSITE" id="PS51746"/>
    </source>
</evidence>
<reference evidence="4 5" key="1">
    <citation type="submission" date="2016-11" db="EMBL/GenBank/DDBJ databases">
        <title>The macronuclear genome of Stentor coeruleus: a giant cell with tiny introns.</title>
        <authorList>
            <person name="Slabodnick M."/>
            <person name="Ruby J.G."/>
            <person name="Reiff S.B."/>
            <person name="Swart E.C."/>
            <person name="Gosai S."/>
            <person name="Prabakaran S."/>
            <person name="Witkowska E."/>
            <person name="Larue G.E."/>
            <person name="Fisher S."/>
            <person name="Freeman R.M."/>
            <person name="Gunawardena J."/>
            <person name="Chu W."/>
            <person name="Stover N.A."/>
            <person name="Gregory B.D."/>
            <person name="Nowacki M."/>
            <person name="Derisi J."/>
            <person name="Roy S.W."/>
            <person name="Marshall W.F."/>
            <person name="Sood P."/>
        </authorList>
    </citation>
    <scope>NUCLEOTIDE SEQUENCE [LARGE SCALE GENOMIC DNA]</scope>
    <source>
        <strain evidence="4">WM001</strain>
    </source>
</reference>
<dbReference type="PANTHER" id="PTHR47992">
    <property type="entry name" value="PROTEIN PHOSPHATASE"/>
    <property type="match status" value="1"/>
</dbReference>
<sequence length="468" mass="52853">MGNCVPRKYKNKQINLTLSADILCRYPRTGNVKIRFKNYIGKVTNEQIIDFTVTEPSTLASGILPVGGGKVFLSLCILPGMDTRNPGSKVCQDNAFYLSDDNSLLFVLLDGHGNEGEKIVQFCQQIVENLYKTRKDIQEKNPFEFFTLITETCDQELEKKSSGLNASFSGSTGVFIYMTENIIYSGSVGDSRAVLGTTELPEIIPVPSAILADKQILQEVRERRNSNPEIKIWPLQLTKDQKPQDEEEKKRIEKSGGRVQRLLDEFGKRIGPYRVWDKNGNYPGLAMSRSLGDLVAKRIGVISTPYCTAHDVNKECDLFLIIASDGLWDVMDNEDVVNFVECFRRKSRADIVSNLGEEITLKNSCIAQILAEEARLRWFSIVEEEDVTIDDITCAVIEIQASGHTLVHHTKRPLPEEISLPLELTQEMEFKRAPSIKEVTIRDPKRSSVVSEDVQWHVESTRDNLFNQ</sequence>
<organism evidence="4 5">
    <name type="scientific">Stentor coeruleus</name>
    <dbReference type="NCBI Taxonomy" id="5963"/>
    <lineage>
        <taxon>Eukaryota</taxon>
        <taxon>Sar</taxon>
        <taxon>Alveolata</taxon>
        <taxon>Ciliophora</taxon>
        <taxon>Postciliodesmatophora</taxon>
        <taxon>Heterotrichea</taxon>
        <taxon>Heterotrichida</taxon>
        <taxon>Stentoridae</taxon>
        <taxon>Stentor</taxon>
    </lineage>
</organism>
<proteinExistence type="predicted"/>
<dbReference type="InterPro" id="IPR015655">
    <property type="entry name" value="PP2C"/>
</dbReference>
<evidence type="ECO:0000313" key="5">
    <source>
        <dbReference type="Proteomes" id="UP000187209"/>
    </source>
</evidence>
<evidence type="ECO:0000313" key="4">
    <source>
        <dbReference type="EMBL" id="OMJ73820.1"/>
    </source>
</evidence>
<dbReference type="Proteomes" id="UP000187209">
    <property type="component" value="Unassembled WGS sequence"/>
</dbReference>
<gene>
    <name evidence="4" type="ORF">SteCoe_27402</name>
</gene>
<dbReference type="SMART" id="SM00332">
    <property type="entry name" value="PP2Cc"/>
    <property type="match status" value="1"/>
</dbReference>
<name>A0A1R2BB40_9CILI</name>
<dbReference type="AlphaFoldDB" id="A0A1R2BB40"/>
<dbReference type="SUPFAM" id="SSF81606">
    <property type="entry name" value="PP2C-like"/>
    <property type="match status" value="1"/>
</dbReference>
<dbReference type="Gene3D" id="3.60.40.10">
    <property type="entry name" value="PPM-type phosphatase domain"/>
    <property type="match status" value="1"/>
</dbReference>
<dbReference type="GO" id="GO:0004722">
    <property type="term" value="F:protein serine/threonine phosphatase activity"/>
    <property type="evidence" value="ECO:0007669"/>
    <property type="project" value="InterPro"/>
</dbReference>
<evidence type="ECO:0000256" key="2">
    <source>
        <dbReference type="ARBA" id="ARBA00023136"/>
    </source>
</evidence>
<keyword evidence="2" id="KW-0472">Membrane</keyword>